<protein>
    <submittedName>
        <fullName evidence="1">Uncharacterized protein</fullName>
    </submittedName>
</protein>
<dbReference type="AlphaFoldDB" id="A0A238HBA4"/>
<accession>A0A238HBA4</accession>
<organism evidence="1 2">
    <name type="scientific">Burkholderia singularis</name>
    <dbReference type="NCBI Taxonomy" id="1503053"/>
    <lineage>
        <taxon>Bacteria</taxon>
        <taxon>Pseudomonadati</taxon>
        <taxon>Pseudomonadota</taxon>
        <taxon>Betaproteobacteria</taxon>
        <taxon>Burkholderiales</taxon>
        <taxon>Burkholderiaceae</taxon>
        <taxon>Burkholderia</taxon>
        <taxon>pseudomallei group</taxon>
    </lineage>
</organism>
<gene>
    <name evidence="1" type="ORF">BSIN_2612</name>
</gene>
<reference evidence="1 2" key="1">
    <citation type="submission" date="2017-04" db="EMBL/GenBank/DDBJ databases">
        <authorList>
            <person name="Afonso C.L."/>
            <person name="Miller P.J."/>
            <person name="Scott M.A."/>
            <person name="Spackman E."/>
            <person name="Goraichik I."/>
            <person name="Dimitrov K.M."/>
            <person name="Suarez D.L."/>
            <person name="Swayne D.E."/>
        </authorList>
    </citation>
    <scope>NUCLEOTIDE SEQUENCE [LARGE SCALE GENOMIC DNA]</scope>
    <source>
        <strain evidence="1">LMG 28154</strain>
    </source>
</reference>
<sequence length="37" mass="3840">MAHRAGGGSDGGCDCLGCRRQSQPGGFASGKAFWQPW</sequence>
<evidence type="ECO:0000313" key="2">
    <source>
        <dbReference type="Proteomes" id="UP000198460"/>
    </source>
</evidence>
<dbReference type="EMBL" id="FXAN01000109">
    <property type="protein sequence ID" value="SMG02686.1"/>
    <property type="molecule type" value="Genomic_DNA"/>
</dbReference>
<evidence type="ECO:0000313" key="1">
    <source>
        <dbReference type="EMBL" id="SMG02686.1"/>
    </source>
</evidence>
<dbReference type="Proteomes" id="UP000198460">
    <property type="component" value="Unassembled WGS sequence"/>
</dbReference>
<proteinExistence type="predicted"/>
<name>A0A238HBA4_9BURK</name>